<name>N9LLQ8_9GAMM</name>
<feature type="transmembrane region" description="Helical" evidence="1">
    <location>
        <begin position="41"/>
        <end position="61"/>
    </location>
</feature>
<proteinExistence type="predicted"/>
<keyword evidence="1" id="KW-1133">Transmembrane helix</keyword>
<gene>
    <name evidence="2" type="ORF">F904_00036</name>
</gene>
<keyword evidence="1" id="KW-0812">Transmembrane</keyword>
<dbReference type="OrthoDB" id="6706645at2"/>
<dbReference type="eggNOG" id="ENOG5031RK0">
    <property type="taxonomic scope" value="Bacteria"/>
</dbReference>
<feature type="transmembrane region" description="Helical" evidence="1">
    <location>
        <begin position="73"/>
        <end position="99"/>
    </location>
</feature>
<keyword evidence="3" id="KW-1185">Reference proteome</keyword>
<reference evidence="2 3" key="1">
    <citation type="submission" date="2013-02" db="EMBL/GenBank/DDBJ databases">
        <title>The Genome Sequence of Acinetobacter sp. ANC 4105.</title>
        <authorList>
            <consortium name="The Broad Institute Genome Sequencing Platform"/>
            <consortium name="The Broad Institute Genome Sequencing Center for Infectious Disease"/>
            <person name="Cerqueira G."/>
            <person name="Feldgarden M."/>
            <person name="Courvalin P."/>
            <person name="Perichon B."/>
            <person name="Grillot-Courvalin C."/>
            <person name="Clermont D."/>
            <person name="Rocha E."/>
            <person name="Yoon E.-J."/>
            <person name="Nemec A."/>
            <person name="Walker B."/>
            <person name="Young S.K."/>
            <person name="Zeng Q."/>
            <person name="Gargeya S."/>
            <person name="Fitzgerald M."/>
            <person name="Haas B."/>
            <person name="Abouelleil A."/>
            <person name="Alvarado L."/>
            <person name="Arachchi H.M."/>
            <person name="Berlin A.M."/>
            <person name="Chapman S.B."/>
            <person name="Dewar J."/>
            <person name="Goldberg J."/>
            <person name="Griggs A."/>
            <person name="Gujja S."/>
            <person name="Hansen M."/>
            <person name="Howarth C."/>
            <person name="Imamovic A."/>
            <person name="Larimer J."/>
            <person name="McCowan C."/>
            <person name="Murphy C."/>
            <person name="Neiman D."/>
            <person name="Pearson M."/>
            <person name="Priest M."/>
            <person name="Roberts A."/>
            <person name="Saif S."/>
            <person name="Shea T."/>
            <person name="Sisk P."/>
            <person name="Sykes S."/>
            <person name="Wortman J."/>
            <person name="Nusbaum C."/>
            <person name="Birren B."/>
        </authorList>
    </citation>
    <scope>NUCLEOTIDE SEQUENCE [LARGE SCALE GENOMIC DNA]</scope>
    <source>
        <strain evidence="2 3">ANC 4105</strain>
    </source>
</reference>
<dbReference type="AlphaFoldDB" id="N9LLQ8"/>
<accession>N9LLQ8</accession>
<protein>
    <submittedName>
        <fullName evidence="2">Uncharacterized protein</fullName>
    </submittedName>
</protein>
<feature type="transmembrane region" description="Helical" evidence="1">
    <location>
        <begin position="12"/>
        <end position="29"/>
    </location>
</feature>
<evidence type="ECO:0000313" key="3">
    <source>
        <dbReference type="Proteomes" id="UP000013261"/>
    </source>
</evidence>
<keyword evidence="1" id="KW-0472">Membrane</keyword>
<dbReference type="HOGENOM" id="CLU_166581_0_0_6"/>
<dbReference type="GeneID" id="300093951"/>
<organism evidence="2 3">
    <name type="scientific">Acinetobacter dispersus</name>
    <dbReference type="NCBI Taxonomy" id="70348"/>
    <lineage>
        <taxon>Bacteria</taxon>
        <taxon>Pseudomonadati</taxon>
        <taxon>Pseudomonadota</taxon>
        <taxon>Gammaproteobacteria</taxon>
        <taxon>Moraxellales</taxon>
        <taxon>Moraxellaceae</taxon>
        <taxon>Acinetobacter</taxon>
    </lineage>
</organism>
<comment type="caution">
    <text evidence="2">The sequence shown here is derived from an EMBL/GenBank/DDBJ whole genome shotgun (WGS) entry which is preliminary data.</text>
</comment>
<dbReference type="PATRIC" id="fig|1217703.3.peg.33"/>
<sequence length="116" mass="13287">MLNQRNQILSRLHKMAAIVVITLFIYKAVYRFYVDIPQYSIGYFLGVSALIFAHFVCARSVKTGSTSSRFGSIFMTVFMLNNFPIGTVIAVMILFFSLFKWEKGPTFKLPIELQKS</sequence>
<dbReference type="EMBL" id="APRL01000001">
    <property type="protein sequence ID" value="ENW97202.1"/>
    <property type="molecule type" value="Genomic_DNA"/>
</dbReference>
<evidence type="ECO:0000313" key="2">
    <source>
        <dbReference type="EMBL" id="ENW97202.1"/>
    </source>
</evidence>
<evidence type="ECO:0000256" key="1">
    <source>
        <dbReference type="SAM" id="Phobius"/>
    </source>
</evidence>
<dbReference type="Proteomes" id="UP000013261">
    <property type="component" value="Unassembled WGS sequence"/>
</dbReference>
<dbReference type="RefSeq" id="WP_005183172.1">
    <property type="nucleotide sequence ID" value="NZ_CP041970.1"/>
</dbReference>
<accession>A0A6P1LFT1</accession>